<dbReference type="AlphaFoldDB" id="A0A0F9MFZ6"/>
<comment type="caution">
    <text evidence="1">The sequence shown here is derived from an EMBL/GenBank/DDBJ whole genome shotgun (WGS) entry which is preliminary data.</text>
</comment>
<gene>
    <name evidence="1" type="ORF">LCGC14_1093920</name>
</gene>
<evidence type="ECO:0000313" key="1">
    <source>
        <dbReference type="EMBL" id="KKN04784.1"/>
    </source>
</evidence>
<protein>
    <submittedName>
        <fullName evidence="1">Uncharacterized protein</fullName>
    </submittedName>
</protein>
<dbReference type="EMBL" id="LAZR01004878">
    <property type="protein sequence ID" value="KKN04784.1"/>
    <property type="molecule type" value="Genomic_DNA"/>
</dbReference>
<proteinExistence type="predicted"/>
<organism evidence="1">
    <name type="scientific">marine sediment metagenome</name>
    <dbReference type="NCBI Taxonomy" id="412755"/>
    <lineage>
        <taxon>unclassified sequences</taxon>
        <taxon>metagenomes</taxon>
        <taxon>ecological metagenomes</taxon>
    </lineage>
</organism>
<accession>A0A0F9MFZ6</accession>
<name>A0A0F9MFZ6_9ZZZZ</name>
<reference evidence="1" key="1">
    <citation type="journal article" date="2015" name="Nature">
        <title>Complex archaea that bridge the gap between prokaryotes and eukaryotes.</title>
        <authorList>
            <person name="Spang A."/>
            <person name="Saw J.H."/>
            <person name="Jorgensen S.L."/>
            <person name="Zaremba-Niedzwiedzka K."/>
            <person name="Martijn J."/>
            <person name="Lind A.E."/>
            <person name="van Eijk R."/>
            <person name="Schleper C."/>
            <person name="Guy L."/>
            <person name="Ettema T.J."/>
        </authorList>
    </citation>
    <scope>NUCLEOTIDE SEQUENCE</scope>
</reference>
<sequence length="49" mass="5404">MACPRSSGKSCGFSSGKYRFGMFRNEPTPQLIHKTLPSIAQKTANENKT</sequence>